<keyword evidence="2" id="KW-1185">Reference proteome</keyword>
<organism evidence="1 2">
    <name type="scientific">Piloderma croceum (strain F 1598)</name>
    <dbReference type="NCBI Taxonomy" id="765440"/>
    <lineage>
        <taxon>Eukaryota</taxon>
        <taxon>Fungi</taxon>
        <taxon>Dikarya</taxon>
        <taxon>Basidiomycota</taxon>
        <taxon>Agaricomycotina</taxon>
        <taxon>Agaricomycetes</taxon>
        <taxon>Agaricomycetidae</taxon>
        <taxon>Atheliales</taxon>
        <taxon>Atheliaceae</taxon>
        <taxon>Piloderma</taxon>
    </lineage>
</organism>
<evidence type="ECO:0000313" key="1">
    <source>
        <dbReference type="EMBL" id="KIM76484.1"/>
    </source>
</evidence>
<gene>
    <name evidence="1" type="ORF">PILCRDRAFT_797376</name>
</gene>
<dbReference type="InParanoid" id="A0A0C3F962"/>
<dbReference type="Proteomes" id="UP000054166">
    <property type="component" value="Unassembled WGS sequence"/>
</dbReference>
<accession>A0A0C3F962</accession>
<reference evidence="1 2" key="1">
    <citation type="submission" date="2014-04" db="EMBL/GenBank/DDBJ databases">
        <authorList>
            <consortium name="DOE Joint Genome Institute"/>
            <person name="Kuo A."/>
            <person name="Tarkka M."/>
            <person name="Buscot F."/>
            <person name="Kohler A."/>
            <person name="Nagy L.G."/>
            <person name="Floudas D."/>
            <person name="Copeland A."/>
            <person name="Barry K.W."/>
            <person name="Cichocki N."/>
            <person name="Veneault-Fourrey C."/>
            <person name="LaButti K."/>
            <person name="Lindquist E.A."/>
            <person name="Lipzen A."/>
            <person name="Lundell T."/>
            <person name="Morin E."/>
            <person name="Murat C."/>
            <person name="Sun H."/>
            <person name="Tunlid A."/>
            <person name="Henrissat B."/>
            <person name="Grigoriev I.V."/>
            <person name="Hibbett D.S."/>
            <person name="Martin F."/>
            <person name="Nordberg H.P."/>
            <person name="Cantor M.N."/>
            <person name="Hua S.X."/>
        </authorList>
    </citation>
    <scope>NUCLEOTIDE SEQUENCE [LARGE SCALE GENOMIC DNA]</scope>
    <source>
        <strain evidence="1 2">F 1598</strain>
    </source>
</reference>
<dbReference type="HOGENOM" id="CLU_921709_0_0_1"/>
<sequence length="302" mass="34305">MCNDMATSFPWDKLKIETIKSVCHDLGIPESQKAEMVAALQNATAKSNLGNYFILIIHILPSPPEPLILGETSCLEVAQEKDGAPKREPFDFSRLCFIVHLVTSADGHYHGNKNLGPDIDFDNRYDSKEDELEEDDDPWLKIYYVKIETTDGTQIGQFGYKVIDKSAHGISIWMEGGAETRYYNLAEQLHFSERGGLYLEIFSNALWNNNLKNNPMDSNLKEELVTGDWKGTGVFQRELNEGSFTFISDDLQFAKNNLFIQEKYCGWGIATGALKQLFNHNTLKREDRDVAKKINDGVQLFF</sequence>
<proteinExistence type="predicted"/>
<name>A0A0C3F962_PILCF</name>
<evidence type="ECO:0000313" key="2">
    <source>
        <dbReference type="Proteomes" id="UP000054166"/>
    </source>
</evidence>
<dbReference type="OrthoDB" id="508139at2759"/>
<dbReference type="AlphaFoldDB" id="A0A0C3F962"/>
<protein>
    <submittedName>
        <fullName evidence="1">Uncharacterized protein</fullName>
    </submittedName>
</protein>
<dbReference type="EMBL" id="KN833034">
    <property type="protein sequence ID" value="KIM76484.1"/>
    <property type="molecule type" value="Genomic_DNA"/>
</dbReference>
<reference evidence="2" key="2">
    <citation type="submission" date="2015-01" db="EMBL/GenBank/DDBJ databases">
        <title>Evolutionary Origins and Diversification of the Mycorrhizal Mutualists.</title>
        <authorList>
            <consortium name="DOE Joint Genome Institute"/>
            <consortium name="Mycorrhizal Genomics Consortium"/>
            <person name="Kohler A."/>
            <person name="Kuo A."/>
            <person name="Nagy L.G."/>
            <person name="Floudas D."/>
            <person name="Copeland A."/>
            <person name="Barry K.W."/>
            <person name="Cichocki N."/>
            <person name="Veneault-Fourrey C."/>
            <person name="LaButti K."/>
            <person name="Lindquist E.A."/>
            <person name="Lipzen A."/>
            <person name="Lundell T."/>
            <person name="Morin E."/>
            <person name="Murat C."/>
            <person name="Riley R."/>
            <person name="Ohm R."/>
            <person name="Sun H."/>
            <person name="Tunlid A."/>
            <person name="Henrissat B."/>
            <person name="Grigoriev I.V."/>
            <person name="Hibbett D.S."/>
            <person name="Martin F."/>
        </authorList>
    </citation>
    <scope>NUCLEOTIDE SEQUENCE [LARGE SCALE GENOMIC DNA]</scope>
    <source>
        <strain evidence="2">F 1598</strain>
    </source>
</reference>